<sequence length="631" mass="69233">MVMKKTNAMKKTLNSFLIILAIVFGIIGCKDEVPELPDLIPVADLQFEITQNPNDPNMVILESMTPNVIPLWTTPMGRSTRVKDTVKLAFEGSYKFVYSVAGGGGIVNSDTVTLDISTTNLSYVDDPLWNNLTGGVGESKDWVLDIDAEGNSKYWGGPMYFSGDVWRWGGSCSEEGDKCWIWEAGWVGNEWIAAANDYGVMNFSLEGNAVVTVNHMNSPGRGDEVGTYFLDVDNKTLSMSDAAPLMNDWVDGANIDDWRLGYVISLTEDAMQLAYKDKGKEEFIIFNYITKEYSDNWVPEDQPDPNPPIDLGGGTAQGLISVTTSKTWTLSPETPFNWTDLEGNFLNDWQSIGDYPDWAGYRAEHQADVAASEIVFHADGKVETKSGGVEAEGTYAVEEGTNLISFTDVMPSFQMGDWAVANTTDANQWKIVKTATTGSTVTDIWFGKRDPDKPEYMVFHFVLGSSGFDPIEANKQLIINSLTGGSSRTFKVSDSWHVDWLAADLTGGWTGPTTFADDFTSNSWVWTQAVKDGLQDPTLTFTLNAGVVTVTKVQDGVTTNGTVTIDAENNTLSIDIDLIAFKDAAAWLPVSGDPWYICKVPLANIETDGMWLGDMNDDGTEVTAIHYVISN</sequence>
<evidence type="ECO:0000313" key="2">
    <source>
        <dbReference type="Proteomes" id="UP000199437"/>
    </source>
</evidence>
<dbReference type="EMBL" id="FOIR01000002">
    <property type="protein sequence ID" value="SEW20836.1"/>
    <property type="molecule type" value="Genomic_DNA"/>
</dbReference>
<reference evidence="2" key="1">
    <citation type="submission" date="2016-10" db="EMBL/GenBank/DDBJ databases">
        <authorList>
            <person name="Varghese N."/>
            <person name="Submissions S."/>
        </authorList>
    </citation>
    <scope>NUCLEOTIDE SEQUENCE [LARGE SCALE GENOMIC DNA]</scope>
    <source>
        <strain evidence="2">CGMCC 1.12402</strain>
    </source>
</reference>
<proteinExistence type="predicted"/>
<name>A0A1I0Q1K3_9BACT</name>
<keyword evidence="2" id="KW-1185">Reference proteome</keyword>
<evidence type="ECO:0000313" key="1">
    <source>
        <dbReference type="EMBL" id="SEW20836.1"/>
    </source>
</evidence>
<organism evidence="1 2">
    <name type="scientific">Roseivirga pacifica</name>
    <dbReference type="NCBI Taxonomy" id="1267423"/>
    <lineage>
        <taxon>Bacteria</taxon>
        <taxon>Pseudomonadati</taxon>
        <taxon>Bacteroidota</taxon>
        <taxon>Cytophagia</taxon>
        <taxon>Cytophagales</taxon>
        <taxon>Roseivirgaceae</taxon>
        <taxon>Roseivirga</taxon>
    </lineage>
</organism>
<accession>A0A1I0Q1K3</accession>
<dbReference type="AlphaFoldDB" id="A0A1I0Q1K3"/>
<dbReference type="Proteomes" id="UP000199437">
    <property type="component" value="Unassembled WGS sequence"/>
</dbReference>
<protein>
    <submittedName>
        <fullName evidence="1">Uncharacterized protein</fullName>
    </submittedName>
</protein>
<dbReference type="PROSITE" id="PS51257">
    <property type="entry name" value="PROKAR_LIPOPROTEIN"/>
    <property type="match status" value="1"/>
</dbReference>
<dbReference type="STRING" id="1267423.SAMN05216290_1928"/>
<gene>
    <name evidence="1" type="ORF">SAMN05216290_1928</name>
</gene>